<evidence type="ECO:0000313" key="1">
    <source>
        <dbReference type="EMBL" id="KKM88139.1"/>
    </source>
</evidence>
<accession>A0A0F9L0F7</accession>
<dbReference type="EMBL" id="LAZR01007001">
    <property type="protein sequence ID" value="KKM88139.1"/>
    <property type="molecule type" value="Genomic_DNA"/>
</dbReference>
<comment type="caution">
    <text evidence="1">The sequence shown here is derived from an EMBL/GenBank/DDBJ whole genome shotgun (WGS) entry which is preliminary data.</text>
</comment>
<proteinExistence type="predicted"/>
<reference evidence="1" key="1">
    <citation type="journal article" date="2015" name="Nature">
        <title>Complex archaea that bridge the gap between prokaryotes and eukaryotes.</title>
        <authorList>
            <person name="Spang A."/>
            <person name="Saw J.H."/>
            <person name="Jorgensen S.L."/>
            <person name="Zaremba-Niedzwiedzka K."/>
            <person name="Martijn J."/>
            <person name="Lind A.E."/>
            <person name="van Eijk R."/>
            <person name="Schleper C."/>
            <person name="Guy L."/>
            <person name="Ettema T.J."/>
        </authorList>
    </citation>
    <scope>NUCLEOTIDE SEQUENCE</scope>
</reference>
<organism evidence="1">
    <name type="scientific">marine sediment metagenome</name>
    <dbReference type="NCBI Taxonomy" id="412755"/>
    <lineage>
        <taxon>unclassified sequences</taxon>
        <taxon>metagenomes</taxon>
        <taxon>ecological metagenomes</taxon>
    </lineage>
</organism>
<gene>
    <name evidence="1" type="ORF">LCGC14_1261800</name>
</gene>
<protein>
    <submittedName>
        <fullName evidence="1">Uncharacterized protein</fullName>
    </submittedName>
</protein>
<dbReference type="AlphaFoldDB" id="A0A0F9L0F7"/>
<name>A0A0F9L0F7_9ZZZZ</name>
<sequence>MKAESLPYGYSISDVNDIVFIDDIYMSGEQCYRAYGEQENKINELNIPKDQRPRLHYMSMVGNKHTSQGKGKGWDTFTVGEEYNFRRSGKNFEGVSAVVFPFSIPDGHRHYLARRLYKNKKRFAHRTS</sequence>